<feature type="transmembrane region" description="Helical" evidence="2">
    <location>
        <begin position="230"/>
        <end position="248"/>
    </location>
</feature>
<evidence type="ECO:0000313" key="5">
    <source>
        <dbReference type="Proteomes" id="UP001385951"/>
    </source>
</evidence>
<evidence type="ECO:0000259" key="3">
    <source>
        <dbReference type="Pfam" id="PF20152"/>
    </source>
</evidence>
<feature type="transmembrane region" description="Helical" evidence="2">
    <location>
        <begin position="12"/>
        <end position="32"/>
    </location>
</feature>
<dbReference type="EMBL" id="JASBNA010000009">
    <property type="protein sequence ID" value="KAK7689036.1"/>
    <property type="molecule type" value="Genomic_DNA"/>
</dbReference>
<sequence>MSMLTISYIIGGFIEGIGIANVFYGISIAQAYVYMKKCDKDPQWIQWLAAGVMLLETGNTIFLQRQQFFYSVLAIENSHLVTRIDWSVPTAVGFEILSEIIVQCFYIHRMWMFSKNLILTVGTVILLICRHGIFMYCMSDTIKYDTWTELHVSKGFMPSLISTATIIVLSDGIIAVTMAYYLYRSQSQLRRRACVIYLIQYVALLTGVMKDPEYRHLAYFVLRKHWCYPSYVAAPNSLLFCAFIILYARAVSNALFGALNARHVLRAKIEQPITLGRTSLYSGSAVFHESHSIRVDMERCTPGVDNPKTIPDSSENGNKATNTLEYIPE</sequence>
<dbReference type="Proteomes" id="UP001385951">
    <property type="component" value="Unassembled WGS sequence"/>
</dbReference>
<comment type="caution">
    <text evidence="4">The sequence shown here is derived from an EMBL/GenBank/DDBJ whole genome shotgun (WGS) entry which is preliminary data.</text>
</comment>
<evidence type="ECO:0000313" key="4">
    <source>
        <dbReference type="EMBL" id="KAK7689036.1"/>
    </source>
</evidence>
<feature type="region of interest" description="Disordered" evidence="1">
    <location>
        <begin position="305"/>
        <end position="329"/>
    </location>
</feature>
<feature type="compositionally biased region" description="Polar residues" evidence="1">
    <location>
        <begin position="311"/>
        <end position="329"/>
    </location>
</feature>
<reference evidence="4 5" key="1">
    <citation type="submission" date="2022-09" db="EMBL/GenBank/DDBJ databases">
        <authorList>
            <person name="Palmer J.M."/>
        </authorList>
    </citation>
    <scope>NUCLEOTIDE SEQUENCE [LARGE SCALE GENOMIC DNA]</scope>
    <source>
        <strain evidence="4 5">DSM 7382</strain>
    </source>
</reference>
<accession>A0AAW0G8H9</accession>
<dbReference type="PANTHER" id="PTHR40465:SF1">
    <property type="entry name" value="DUF6534 DOMAIN-CONTAINING PROTEIN"/>
    <property type="match status" value="1"/>
</dbReference>
<name>A0AAW0G8H9_9APHY</name>
<feature type="transmembrane region" description="Helical" evidence="2">
    <location>
        <begin position="44"/>
        <end position="63"/>
    </location>
</feature>
<dbReference type="InterPro" id="IPR045339">
    <property type="entry name" value="DUF6534"/>
</dbReference>
<proteinExistence type="predicted"/>
<gene>
    <name evidence="4" type="ORF">QCA50_007727</name>
</gene>
<protein>
    <recommendedName>
        <fullName evidence="3">DUF6534 domain-containing protein</fullName>
    </recommendedName>
</protein>
<dbReference type="Pfam" id="PF20152">
    <property type="entry name" value="DUF6534"/>
    <property type="match status" value="1"/>
</dbReference>
<evidence type="ECO:0000256" key="2">
    <source>
        <dbReference type="SAM" id="Phobius"/>
    </source>
</evidence>
<dbReference type="PANTHER" id="PTHR40465">
    <property type="entry name" value="CHROMOSOME 1, WHOLE GENOME SHOTGUN SEQUENCE"/>
    <property type="match status" value="1"/>
</dbReference>
<feature type="transmembrane region" description="Helical" evidence="2">
    <location>
        <begin position="156"/>
        <end position="182"/>
    </location>
</feature>
<feature type="transmembrane region" description="Helical" evidence="2">
    <location>
        <begin position="117"/>
        <end position="136"/>
    </location>
</feature>
<feature type="domain" description="DUF6534" evidence="3">
    <location>
        <begin position="168"/>
        <end position="263"/>
    </location>
</feature>
<evidence type="ECO:0000256" key="1">
    <source>
        <dbReference type="SAM" id="MobiDB-lite"/>
    </source>
</evidence>
<keyword evidence="2" id="KW-0812">Transmembrane</keyword>
<keyword evidence="2" id="KW-1133">Transmembrane helix</keyword>
<keyword evidence="5" id="KW-1185">Reference proteome</keyword>
<keyword evidence="2" id="KW-0472">Membrane</keyword>
<organism evidence="4 5">
    <name type="scientific">Cerrena zonata</name>
    <dbReference type="NCBI Taxonomy" id="2478898"/>
    <lineage>
        <taxon>Eukaryota</taxon>
        <taxon>Fungi</taxon>
        <taxon>Dikarya</taxon>
        <taxon>Basidiomycota</taxon>
        <taxon>Agaricomycotina</taxon>
        <taxon>Agaricomycetes</taxon>
        <taxon>Polyporales</taxon>
        <taxon>Cerrenaceae</taxon>
        <taxon>Cerrena</taxon>
    </lineage>
</organism>
<dbReference type="AlphaFoldDB" id="A0AAW0G8H9"/>